<dbReference type="InterPro" id="IPR001845">
    <property type="entry name" value="HTH_ArsR_DNA-bd_dom"/>
</dbReference>
<dbReference type="RefSeq" id="WP_088907494.1">
    <property type="nucleotide sequence ID" value="NZ_CP018145.1"/>
</dbReference>
<dbReference type="PANTHER" id="PTHR38600:SF2">
    <property type="entry name" value="SLL0088 PROTEIN"/>
    <property type="match status" value="1"/>
</dbReference>
<dbReference type="GO" id="GO:0003677">
    <property type="term" value="F:DNA binding"/>
    <property type="evidence" value="ECO:0007669"/>
    <property type="project" value="UniProtKB-KW"/>
</dbReference>
<dbReference type="CDD" id="cd00090">
    <property type="entry name" value="HTH_ARSR"/>
    <property type="match status" value="1"/>
</dbReference>
<dbReference type="AlphaFoldDB" id="A0A220MGN7"/>
<protein>
    <submittedName>
        <fullName evidence="3">Transcriptional regulator</fullName>
    </submittedName>
</protein>
<gene>
    <name evidence="3" type="ORF">BP422_09115</name>
</gene>
<dbReference type="SUPFAM" id="SSF46785">
    <property type="entry name" value="Winged helix' DNA-binding domain"/>
    <property type="match status" value="1"/>
</dbReference>
<evidence type="ECO:0000256" key="1">
    <source>
        <dbReference type="ARBA" id="ARBA00023125"/>
    </source>
</evidence>
<dbReference type="Gene3D" id="1.10.10.10">
    <property type="entry name" value="Winged helix-like DNA-binding domain superfamily/Winged helix DNA-binding domain"/>
    <property type="match status" value="1"/>
</dbReference>
<dbReference type="EMBL" id="CP018145">
    <property type="protein sequence ID" value="ASJ53700.1"/>
    <property type="molecule type" value="Genomic_DNA"/>
</dbReference>
<dbReference type="InterPro" id="IPR036390">
    <property type="entry name" value="WH_DNA-bd_sf"/>
</dbReference>
<feature type="domain" description="HTH arsR-type" evidence="2">
    <location>
        <begin position="1"/>
        <end position="93"/>
    </location>
</feature>
<dbReference type="SMART" id="SM00418">
    <property type="entry name" value="HTH_ARSR"/>
    <property type="match status" value="1"/>
</dbReference>
<accession>A0A220MGN7</accession>
<dbReference type="PROSITE" id="PS50987">
    <property type="entry name" value="HTH_ARSR_2"/>
    <property type="match status" value="1"/>
</dbReference>
<evidence type="ECO:0000259" key="2">
    <source>
        <dbReference type="PROSITE" id="PS50987"/>
    </source>
</evidence>
<dbReference type="GO" id="GO:0003700">
    <property type="term" value="F:DNA-binding transcription factor activity"/>
    <property type="evidence" value="ECO:0007669"/>
    <property type="project" value="InterPro"/>
</dbReference>
<organism evidence="3 4">
    <name type="scientific">Brevibacillus formosus</name>
    <dbReference type="NCBI Taxonomy" id="54913"/>
    <lineage>
        <taxon>Bacteria</taxon>
        <taxon>Bacillati</taxon>
        <taxon>Bacillota</taxon>
        <taxon>Bacilli</taxon>
        <taxon>Bacillales</taxon>
        <taxon>Paenibacillaceae</taxon>
        <taxon>Brevibacillus</taxon>
    </lineage>
</organism>
<reference evidence="3 4" key="1">
    <citation type="submission" date="2016-11" db="EMBL/GenBank/DDBJ databases">
        <authorList>
            <person name="Jaros S."/>
            <person name="Januszkiewicz K."/>
            <person name="Wedrychowicz H."/>
        </authorList>
    </citation>
    <scope>NUCLEOTIDE SEQUENCE [LARGE SCALE GENOMIC DNA]</scope>
    <source>
        <strain evidence="3 4">NF2</strain>
    </source>
</reference>
<proteinExistence type="predicted"/>
<name>A0A220MGN7_9BACL</name>
<dbReference type="NCBIfam" id="NF033788">
    <property type="entry name" value="HTH_metalloreg"/>
    <property type="match status" value="1"/>
</dbReference>
<dbReference type="InterPro" id="IPR036388">
    <property type="entry name" value="WH-like_DNA-bd_sf"/>
</dbReference>
<keyword evidence="1" id="KW-0238">DNA-binding</keyword>
<dbReference type="PRINTS" id="PR00778">
    <property type="entry name" value="HTHARSR"/>
</dbReference>
<dbReference type="InterPro" id="IPR011991">
    <property type="entry name" value="ArsR-like_HTH"/>
</dbReference>
<evidence type="ECO:0000313" key="4">
    <source>
        <dbReference type="Proteomes" id="UP000197781"/>
    </source>
</evidence>
<dbReference type="Pfam" id="PF12840">
    <property type="entry name" value="HTH_20"/>
    <property type="match status" value="1"/>
</dbReference>
<evidence type="ECO:0000313" key="3">
    <source>
        <dbReference type="EMBL" id="ASJ53700.1"/>
    </source>
</evidence>
<dbReference type="Proteomes" id="UP000197781">
    <property type="component" value="Chromosome"/>
</dbReference>
<dbReference type="PANTHER" id="PTHR38600">
    <property type="entry name" value="TRANSCRIPTIONAL REGULATORY PROTEIN"/>
    <property type="match status" value="1"/>
</dbReference>
<dbReference type="KEGG" id="bfm:BP422_09115"/>
<sequence length="123" mass="14045">MSASAEKVDVFQAIADPTRREVLRLLAEKELPISAITSHFPISRTAVVKHLHILADADLVTGHKVGREKIYRLHPGPLTEVKQWLSFYEQFWNNKLSMLKHLVETDSDTALTVMQSEPDQKRK</sequence>